<feature type="repeat" description="PPR" evidence="2">
    <location>
        <begin position="118"/>
        <end position="152"/>
    </location>
</feature>
<dbReference type="Gene3D" id="1.25.40.10">
    <property type="entry name" value="Tetratricopeptide repeat domain"/>
    <property type="match status" value="5"/>
</dbReference>
<accession>A0A2I0A340</accession>
<dbReference type="PROSITE" id="PS51375">
    <property type="entry name" value="PPR"/>
    <property type="match status" value="5"/>
</dbReference>
<evidence type="ECO:0000313" key="4">
    <source>
        <dbReference type="Proteomes" id="UP000236161"/>
    </source>
</evidence>
<keyword evidence="1" id="KW-0677">Repeat</keyword>
<dbReference type="InterPro" id="IPR002885">
    <property type="entry name" value="PPR_rpt"/>
</dbReference>
<dbReference type="GO" id="GO:0003723">
    <property type="term" value="F:RNA binding"/>
    <property type="evidence" value="ECO:0007669"/>
    <property type="project" value="InterPro"/>
</dbReference>
<dbReference type="EC" id="3.6.4.12" evidence="3"/>
<evidence type="ECO:0000256" key="2">
    <source>
        <dbReference type="PROSITE-ProRule" id="PRU00708"/>
    </source>
</evidence>
<dbReference type="AlphaFoldDB" id="A0A2I0A340"/>
<dbReference type="FunFam" id="1.25.40.10:FF:000285">
    <property type="entry name" value="Pentatricopeptide repeat-containing protein, chloroplastic"/>
    <property type="match status" value="1"/>
</dbReference>
<feature type="repeat" description="PPR" evidence="2">
    <location>
        <begin position="316"/>
        <end position="350"/>
    </location>
</feature>
<dbReference type="EMBL" id="KZ452036">
    <property type="protein sequence ID" value="PKA49949.1"/>
    <property type="molecule type" value="Genomic_DNA"/>
</dbReference>
<organism evidence="3 4">
    <name type="scientific">Apostasia shenzhenica</name>
    <dbReference type="NCBI Taxonomy" id="1088818"/>
    <lineage>
        <taxon>Eukaryota</taxon>
        <taxon>Viridiplantae</taxon>
        <taxon>Streptophyta</taxon>
        <taxon>Embryophyta</taxon>
        <taxon>Tracheophyta</taxon>
        <taxon>Spermatophyta</taxon>
        <taxon>Magnoliopsida</taxon>
        <taxon>Liliopsida</taxon>
        <taxon>Asparagales</taxon>
        <taxon>Orchidaceae</taxon>
        <taxon>Apostasioideae</taxon>
        <taxon>Apostasia</taxon>
    </lineage>
</organism>
<dbReference type="GO" id="GO:0009451">
    <property type="term" value="P:RNA modification"/>
    <property type="evidence" value="ECO:0007669"/>
    <property type="project" value="InterPro"/>
</dbReference>
<evidence type="ECO:0000313" key="3">
    <source>
        <dbReference type="EMBL" id="PKA49949.1"/>
    </source>
</evidence>
<feature type="repeat" description="PPR" evidence="2">
    <location>
        <begin position="515"/>
        <end position="550"/>
    </location>
</feature>
<feature type="repeat" description="PPR" evidence="2">
    <location>
        <begin position="414"/>
        <end position="448"/>
    </location>
</feature>
<dbReference type="GO" id="GO:0016787">
    <property type="term" value="F:hydrolase activity"/>
    <property type="evidence" value="ECO:0007669"/>
    <property type="project" value="UniProtKB-KW"/>
</dbReference>
<evidence type="ECO:0000256" key="1">
    <source>
        <dbReference type="ARBA" id="ARBA00022737"/>
    </source>
</evidence>
<dbReference type="InterPro" id="IPR011990">
    <property type="entry name" value="TPR-like_helical_dom_sf"/>
</dbReference>
<dbReference type="FunFam" id="1.25.40.10:FF:000353">
    <property type="entry name" value="Pentatricopeptide repeat-containing protein At4g39530"/>
    <property type="match status" value="1"/>
</dbReference>
<dbReference type="Pfam" id="PF01535">
    <property type="entry name" value="PPR"/>
    <property type="match status" value="6"/>
</dbReference>
<dbReference type="PANTHER" id="PTHR24015">
    <property type="entry name" value="OS07G0578800 PROTEIN-RELATED"/>
    <property type="match status" value="1"/>
</dbReference>
<gene>
    <name evidence="3" type="primary">PCMP-H60</name>
    <name evidence="3" type="ORF">AXF42_Ash019265</name>
</gene>
<dbReference type="NCBIfam" id="TIGR00756">
    <property type="entry name" value="PPR"/>
    <property type="match status" value="4"/>
</dbReference>
<dbReference type="InterPro" id="IPR046960">
    <property type="entry name" value="PPR_At4g14850-like_plant"/>
</dbReference>
<protein>
    <submittedName>
        <fullName evidence="3">Pentatricopeptide repeat-containing protein</fullName>
        <ecNumber evidence="3">3.6.4.12</ecNumber>
    </submittedName>
</protein>
<reference evidence="3 4" key="1">
    <citation type="journal article" date="2017" name="Nature">
        <title>The Apostasia genome and the evolution of orchids.</title>
        <authorList>
            <person name="Zhang G.Q."/>
            <person name="Liu K.W."/>
            <person name="Li Z."/>
            <person name="Lohaus R."/>
            <person name="Hsiao Y.Y."/>
            <person name="Niu S.C."/>
            <person name="Wang J.Y."/>
            <person name="Lin Y.C."/>
            <person name="Xu Q."/>
            <person name="Chen L.J."/>
            <person name="Yoshida K."/>
            <person name="Fujiwara S."/>
            <person name="Wang Z.W."/>
            <person name="Zhang Y.Q."/>
            <person name="Mitsuda N."/>
            <person name="Wang M."/>
            <person name="Liu G.H."/>
            <person name="Pecoraro L."/>
            <person name="Huang H.X."/>
            <person name="Xiao X.J."/>
            <person name="Lin M."/>
            <person name="Wu X.Y."/>
            <person name="Wu W.L."/>
            <person name="Chen Y.Y."/>
            <person name="Chang S.B."/>
            <person name="Sakamoto S."/>
            <person name="Ohme-Takagi M."/>
            <person name="Yagi M."/>
            <person name="Zeng S.J."/>
            <person name="Shen C.Y."/>
            <person name="Yeh C.M."/>
            <person name="Luo Y.B."/>
            <person name="Tsai W.C."/>
            <person name="Van de Peer Y."/>
            <person name="Liu Z.J."/>
        </authorList>
    </citation>
    <scope>NUCLEOTIDE SEQUENCE [LARGE SCALE GENOMIC DNA]</scope>
    <source>
        <strain evidence="4">cv. Shenzhen</strain>
        <tissue evidence="3">Stem</tissue>
    </source>
</reference>
<keyword evidence="4" id="KW-1185">Reference proteome</keyword>
<dbReference type="Proteomes" id="UP000236161">
    <property type="component" value="Unassembled WGS sequence"/>
</dbReference>
<dbReference type="Pfam" id="PF13041">
    <property type="entry name" value="PPR_2"/>
    <property type="match status" value="2"/>
</dbReference>
<dbReference type="OrthoDB" id="185373at2759"/>
<name>A0A2I0A340_9ASPA</name>
<feature type="repeat" description="PPR" evidence="2">
    <location>
        <begin position="219"/>
        <end position="253"/>
    </location>
</feature>
<proteinExistence type="predicted"/>
<dbReference type="GO" id="GO:0003678">
    <property type="term" value="F:DNA helicase activity"/>
    <property type="evidence" value="ECO:0007669"/>
    <property type="project" value="UniProtKB-EC"/>
</dbReference>
<sequence>MLCTFPFQQQLHFSLAVHRHRNIDCALPNPKWIKPIPPLTLDKISMDGKTVPNKLYTKKMKYLLNLKKLDEAKDLYLATAGSGEEPGIIIGSVLIDMLMKSAFVVEAFQVFEAMRERNVITWTSIILGCARNCLEEDGFYMFVEMMESGVAPNEYAFSAALLACNGILSLNLGEQMHSLIIRSGVGSNCRIGNCLIDFYSKCGLMDNASQVFRSILELDLVSYTSMISGFCRNNCYNSAVELFSEMVRLGLEPNEYTISSILTACGLLLGEQIHSYMIKTMIDQSVFSASSLIEFYSRNYRFEEANLVFEKAKTRTVVTWSSMISCFVRHDRVQDAFKLSVEMISEGTEPNEFTLTTLISNCNAISFGHQLHAYAIKRNMVMNNRISNALLTLYAHIGDMLELDKIWQKKENPDVVAWSAAISGYFQNGLYEASTRLLYEMHSNGLNPNEYGLSSALGSCAVLTLVDQGRQLHCIALKLGCDIDVCIGNALINLYAKCGYLADARLAFDVMPAHDIMSWNSLIHGYANHGFGCEAFKVYEEFLDSESLIPNHSTFLGIL</sequence>
<keyword evidence="3" id="KW-0378">Hydrolase</keyword>